<reference evidence="1" key="1">
    <citation type="submission" date="2020-11" db="EMBL/GenBank/DDBJ databases">
        <authorList>
            <consortium name="DOE Joint Genome Institute"/>
            <person name="Ahrendt S."/>
            <person name="Riley R."/>
            <person name="Andreopoulos W."/>
            <person name="Labutti K."/>
            <person name="Pangilinan J."/>
            <person name="Ruiz-Duenas F.J."/>
            <person name="Barrasa J.M."/>
            <person name="Sanchez-Garcia M."/>
            <person name="Camarero S."/>
            <person name="Miyauchi S."/>
            <person name="Serrano A."/>
            <person name="Linde D."/>
            <person name="Babiker R."/>
            <person name="Drula E."/>
            <person name="Ayuso-Fernandez I."/>
            <person name="Pacheco R."/>
            <person name="Padilla G."/>
            <person name="Ferreira P."/>
            <person name="Barriuso J."/>
            <person name="Kellner H."/>
            <person name="Castanera R."/>
            <person name="Alfaro M."/>
            <person name="Ramirez L."/>
            <person name="Pisabarro A.G."/>
            <person name="Kuo A."/>
            <person name="Tritt A."/>
            <person name="Lipzen A."/>
            <person name="He G."/>
            <person name="Yan M."/>
            <person name="Ng V."/>
            <person name="Cullen D."/>
            <person name="Martin F."/>
            <person name="Rosso M.-N."/>
            <person name="Henrissat B."/>
            <person name="Hibbett D."/>
            <person name="Martinez A.T."/>
            <person name="Grigoriev I.V."/>
        </authorList>
    </citation>
    <scope>NUCLEOTIDE SEQUENCE</scope>
    <source>
        <strain evidence="1">CIRM-BRFM 674</strain>
    </source>
</reference>
<dbReference type="EMBL" id="MU155166">
    <property type="protein sequence ID" value="KAF9482419.1"/>
    <property type="molecule type" value="Genomic_DNA"/>
</dbReference>
<dbReference type="OrthoDB" id="2923694at2759"/>
<evidence type="ECO:0000313" key="2">
    <source>
        <dbReference type="Proteomes" id="UP000807469"/>
    </source>
</evidence>
<dbReference type="InterPro" id="IPR032675">
    <property type="entry name" value="LRR_dom_sf"/>
</dbReference>
<proteinExistence type="predicted"/>
<keyword evidence="2" id="KW-1185">Reference proteome</keyword>
<sequence>MQPIHSPIPPEILELFIDEVGKKSEKLEFWATLQACALVSRVFRNRAHHHLFSSISFVQRPYSTPTRTLTRLWKFRELVHSGMNFAGLTGVLYHLRALALIIDGSIFDAYRILEDGDIAQLLRDVQVHSHSLESLTLQGSSYPIVWTNLTPTFRRALKDLCRSSPSMTTLNLENMVGVPNALLKGTNIRHVRFHYIEFEETQMAFGIFRDDLLNKGQLESIDIDYTFPFPQSNSLAKNYDECAMENYQSFFTGVKKLRYVLNRSDDLNHFVAVARSISGLETIELELSNLDNGFLRGTPLHLPLHELPHLHRLIIRHRTLVNIGMRHPLFKVMAILKSITLPKSLHTLELFFDVSARAPWTKPTHFFPDPKSWGMLDASLSQAQFHRVREVVMNLKYCPLLEKPWTFDEGVCSERSYEMFRGVFPLLSNSKSKRLDLNVTFCPGGGTMREEH</sequence>
<name>A0A9P5Z797_9AGAR</name>
<organism evidence="1 2">
    <name type="scientific">Pholiota conissans</name>
    <dbReference type="NCBI Taxonomy" id="109636"/>
    <lineage>
        <taxon>Eukaryota</taxon>
        <taxon>Fungi</taxon>
        <taxon>Dikarya</taxon>
        <taxon>Basidiomycota</taxon>
        <taxon>Agaricomycotina</taxon>
        <taxon>Agaricomycetes</taxon>
        <taxon>Agaricomycetidae</taxon>
        <taxon>Agaricales</taxon>
        <taxon>Agaricineae</taxon>
        <taxon>Strophariaceae</taxon>
        <taxon>Pholiota</taxon>
    </lineage>
</organism>
<accession>A0A9P5Z797</accession>
<dbReference type="Gene3D" id="3.80.10.10">
    <property type="entry name" value="Ribonuclease Inhibitor"/>
    <property type="match status" value="1"/>
</dbReference>
<dbReference type="Proteomes" id="UP000807469">
    <property type="component" value="Unassembled WGS sequence"/>
</dbReference>
<dbReference type="AlphaFoldDB" id="A0A9P5Z797"/>
<gene>
    <name evidence="1" type="ORF">BDN70DRAFT_875175</name>
</gene>
<evidence type="ECO:0000313" key="1">
    <source>
        <dbReference type="EMBL" id="KAF9482419.1"/>
    </source>
</evidence>
<protein>
    <submittedName>
        <fullName evidence="1">Uncharacterized protein</fullName>
    </submittedName>
</protein>
<comment type="caution">
    <text evidence="1">The sequence shown here is derived from an EMBL/GenBank/DDBJ whole genome shotgun (WGS) entry which is preliminary data.</text>
</comment>